<feature type="compositionally biased region" description="Low complexity" evidence="6">
    <location>
        <begin position="61"/>
        <end position="72"/>
    </location>
</feature>
<keyword evidence="4 7" id="KW-1133">Transmembrane helix</keyword>
<keyword evidence="9" id="KW-1185">Reference proteome</keyword>
<evidence type="ECO:0000256" key="4">
    <source>
        <dbReference type="ARBA" id="ARBA00022989"/>
    </source>
</evidence>
<reference evidence="8 9" key="1">
    <citation type="submission" date="2015-01" db="EMBL/GenBank/DDBJ databases">
        <title>The Genome Sequence of Capronia semiimmersa CBS27337.</title>
        <authorList>
            <consortium name="The Broad Institute Genomics Platform"/>
            <person name="Cuomo C."/>
            <person name="de Hoog S."/>
            <person name="Gorbushina A."/>
            <person name="Stielow B."/>
            <person name="Teixiera M."/>
            <person name="Abouelleil A."/>
            <person name="Chapman S.B."/>
            <person name="Priest M."/>
            <person name="Young S.K."/>
            <person name="Wortman J."/>
            <person name="Nusbaum C."/>
            <person name="Birren B."/>
        </authorList>
    </citation>
    <scope>NUCLEOTIDE SEQUENCE [LARGE SCALE GENOMIC DNA]</scope>
    <source>
        <strain evidence="8 9">CBS 27337</strain>
    </source>
</reference>
<evidence type="ECO:0008006" key="10">
    <source>
        <dbReference type="Google" id="ProtNLM"/>
    </source>
</evidence>
<comment type="similarity">
    <text evidence="2">Belongs to the FUN14 family.</text>
</comment>
<accession>A0A0D2CZY0</accession>
<name>A0A0D2CZY0_9EURO</name>
<evidence type="ECO:0000256" key="3">
    <source>
        <dbReference type="ARBA" id="ARBA00022692"/>
    </source>
</evidence>
<evidence type="ECO:0000256" key="1">
    <source>
        <dbReference type="ARBA" id="ARBA00004370"/>
    </source>
</evidence>
<evidence type="ECO:0000313" key="9">
    <source>
        <dbReference type="Proteomes" id="UP000054266"/>
    </source>
</evidence>
<dbReference type="Proteomes" id="UP000054266">
    <property type="component" value="Unassembled WGS sequence"/>
</dbReference>
<dbReference type="STRING" id="5601.A0A0D2CZY0"/>
<organism evidence="8 9">
    <name type="scientific">Phialophora macrospora</name>
    <dbReference type="NCBI Taxonomy" id="1851006"/>
    <lineage>
        <taxon>Eukaryota</taxon>
        <taxon>Fungi</taxon>
        <taxon>Dikarya</taxon>
        <taxon>Ascomycota</taxon>
        <taxon>Pezizomycotina</taxon>
        <taxon>Eurotiomycetes</taxon>
        <taxon>Chaetothyriomycetidae</taxon>
        <taxon>Chaetothyriales</taxon>
        <taxon>Herpotrichiellaceae</taxon>
        <taxon>Phialophora</taxon>
    </lineage>
</organism>
<dbReference type="AlphaFoldDB" id="A0A0D2CZY0"/>
<dbReference type="HOGENOM" id="CLU_106353_1_1_1"/>
<keyword evidence="5 7" id="KW-0472">Membrane</keyword>
<dbReference type="InterPro" id="IPR007014">
    <property type="entry name" value="FUN14"/>
</dbReference>
<protein>
    <recommendedName>
        <fullName evidence="10">Fun14 family protein</fullName>
    </recommendedName>
</protein>
<evidence type="ECO:0000256" key="7">
    <source>
        <dbReference type="SAM" id="Phobius"/>
    </source>
</evidence>
<dbReference type="Pfam" id="PF04930">
    <property type="entry name" value="FUN14"/>
    <property type="match status" value="1"/>
</dbReference>
<feature type="region of interest" description="Disordered" evidence="6">
    <location>
        <begin position="61"/>
        <end position="86"/>
    </location>
</feature>
<proteinExistence type="inferred from homology"/>
<dbReference type="GO" id="GO:0016020">
    <property type="term" value="C:membrane"/>
    <property type="evidence" value="ECO:0007669"/>
    <property type="project" value="UniProtKB-SubCell"/>
</dbReference>
<evidence type="ECO:0000256" key="6">
    <source>
        <dbReference type="SAM" id="MobiDB-lite"/>
    </source>
</evidence>
<evidence type="ECO:0000256" key="5">
    <source>
        <dbReference type="ARBA" id="ARBA00023136"/>
    </source>
</evidence>
<feature type="transmembrane region" description="Helical" evidence="7">
    <location>
        <begin position="101"/>
        <end position="128"/>
    </location>
</feature>
<evidence type="ECO:0000256" key="2">
    <source>
        <dbReference type="ARBA" id="ARBA00009160"/>
    </source>
</evidence>
<gene>
    <name evidence="8" type="ORF">PV04_03049</name>
</gene>
<keyword evidence="3 7" id="KW-0812">Transmembrane</keyword>
<comment type="subcellular location">
    <subcellularLocation>
        <location evidence="1">Membrane</location>
    </subcellularLocation>
</comment>
<sequence length="179" mass="19177">MILRPLARTSFSFPSIARSIPAPVSRTALKRPVLVAFGLTASLPFIQPSSLIRLDSSPSSPPAAEFSSSPYSHSRNAKNPLTRDGRSLNPAAVKQISLGSILGLGAGLVVSAFSTSLTLLIGLGIVAWQLAARRGYNLIPVDRLQRYFTNIDLRSAINDNLAFKISFGLMFALSAFGEF</sequence>
<dbReference type="EMBL" id="KN846957">
    <property type="protein sequence ID" value="KIW70811.1"/>
    <property type="molecule type" value="Genomic_DNA"/>
</dbReference>
<evidence type="ECO:0000313" key="8">
    <source>
        <dbReference type="EMBL" id="KIW70811.1"/>
    </source>
</evidence>